<proteinExistence type="predicted"/>
<reference evidence="1 2" key="1">
    <citation type="journal article" date="2014" name="Am. J. Bot.">
        <title>Genome assembly and annotation for red clover (Trifolium pratense; Fabaceae).</title>
        <authorList>
            <person name="Istvanek J."/>
            <person name="Jaros M."/>
            <person name="Krenek A."/>
            <person name="Repkova J."/>
        </authorList>
    </citation>
    <scope>NUCLEOTIDE SEQUENCE [LARGE SCALE GENOMIC DNA]</scope>
    <source>
        <strain evidence="2">cv. Tatra</strain>
        <tissue evidence="1">Young leaves</tissue>
    </source>
</reference>
<comment type="caution">
    <text evidence="1">The sequence shown here is derived from an EMBL/GenBank/DDBJ whole genome shotgun (WGS) entry which is preliminary data.</text>
</comment>
<sequence>MLLSVGCSSNIRFQRSLFLLSPELRFYSVLTSRPPWSTSVLNRNTMATMYDTELYGLSTEWFQRKQSRLQR</sequence>
<protein>
    <submittedName>
        <fullName evidence="1">Uncharacterized protein</fullName>
    </submittedName>
</protein>
<feature type="non-terminal residue" evidence="1">
    <location>
        <position position="71"/>
    </location>
</feature>
<dbReference type="Proteomes" id="UP000236291">
    <property type="component" value="Unassembled WGS sequence"/>
</dbReference>
<evidence type="ECO:0000313" key="2">
    <source>
        <dbReference type="Proteomes" id="UP000236291"/>
    </source>
</evidence>
<reference evidence="1 2" key="2">
    <citation type="journal article" date="2017" name="Front. Plant Sci.">
        <title>Gene Classification and Mining of Molecular Markers Useful in Red Clover (Trifolium pratense) Breeding.</title>
        <authorList>
            <person name="Istvanek J."/>
            <person name="Dluhosova J."/>
            <person name="Dluhos P."/>
            <person name="Patkova L."/>
            <person name="Nedelnik J."/>
            <person name="Repkova J."/>
        </authorList>
    </citation>
    <scope>NUCLEOTIDE SEQUENCE [LARGE SCALE GENOMIC DNA]</scope>
    <source>
        <strain evidence="2">cv. Tatra</strain>
        <tissue evidence="1">Young leaves</tissue>
    </source>
</reference>
<evidence type="ECO:0000313" key="1">
    <source>
        <dbReference type="EMBL" id="PNX58776.1"/>
    </source>
</evidence>
<organism evidence="1 2">
    <name type="scientific">Trifolium pratense</name>
    <name type="common">Red clover</name>
    <dbReference type="NCBI Taxonomy" id="57577"/>
    <lineage>
        <taxon>Eukaryota</taxon>
        <taxon>Viridiplantae</taxon>
        <taxon>Streptophyta</taxon>
        <taxon>Embryophyta</taxon>
        <taxon>Tracheophyta</taxon>
        <taxon>Spermatophyta</taxon>
        <taxon>Magnoliopsida</taxon>
        <taxon>eudicotyledons</taxon>
        <taxon>Gunneridae</taxon>
        <taxon>Pentapetalae</taxon>
        <taxon>rosids</taxon>
        <taxon>fabids</taxon>
        <taxon>Fabales</taxon>
        <taxon>Fabaceae</taxon>
        <taxon>Papilionoideae</taxon>
        <taxon>50 kb inversion clade</taxon>
        <taxon>NPAAA clade</taxon>
        <taxon>Hologalegina</taxon>
        <taxon>IRL clade</taxon>
        <taxon>Trifolieae</taxon>
        <taxon>Trifolium</taxon>
    </lineage>
</organism>
<dbReference type="AlphaFoldDB" id="A0A2K3JXR0"/>
<name>A0A2K3JXR0_TRIPR</name>
<gene>
    <name evidence="1" type="ORF">L195_g059357</name>
</gene>
<dbReference type="EMBL" id="ASHM01129171">
    <property type="protein sequence ID" value="PNX58776.1"/>
    <property type="molecule type" value="Genomic_DNA"/>
</dbReference>
<accession>A0A2K3JXR0</accession>